<comment type="subcellular location">
    <subcellularLocation>
        <location evidence="1">Cell inner membrane</location>
        <topology evidence="1">Multi-pass membrane protein</topology>
    </subcellularLocation>
    <subcellularLocation>
        <location evidence="13">Cell membrane</location>
        <topology evidence="13">Multi-pass membrane protein</topology>
    </subcellularLocation>
</comment>
<organism evidence="16 17">
    <name type="scientific">Mariprofundus micogutta</name>
    <dbReference type="NCBI Taxonomy" id="1921010"/>
    <lineage>
        <taxon>Bacteria</taxon>
        <taxon>Pseudomonadati</taxon>
        <taxon>Pseudomonadota</taxon>
        <taxon>Candidatius Mariprofundia</taxon>
        <taxon>Mariprofundales</taxon>
        <taxon>Mariprofundaceae</taxon>
        <taxon>Mariprofundus</taxon>
    </lineage>
</organism>
<evidence type="ECO:0000256" key="8">
    <source>
        <dbReference type="ARBA" id="ARBA00022989"/>
    </source>
</evidence>
<comment type="subunit">
    <text evidence="13">Interacts with the Sec translocase complex via SecD. Specifically interacts with transmembrane segments of nascent integral membrane proteins during membrane integration.</text>
</comment>
<evidence type="ECO:0000259" key="14">
    <source>
        <dbReference type="Pfam" id="PF02096"/>
    </source>
</evidence>
<evidence type="ECO:0000256" key="10">
    <source>
        <dbReference type="ARBA" id="ARBA00023186"/>
    </source>
</evidence>
<evidence type="ECO:0000256" key="12">
    <source>
        <dbReference type="ARBA" id="ARBA00033342"/>
    </source>
</evidence>
<dbReference type="InterPro" id="IPR028053">
    <property type="entry name" value="Membr_insert_YidC_N"/>
</dbReference>
<protein>
    <recommendedName>
        <fullName evidence="3 13">Membrane protein insertase YidC</fullName>
    </recommendedName>
    <alternativeName>
        <fullName evidence="12 13">Foldase YidC</fullName>
    </alternativeName>
    <alternativeName>
        <fullName evidence="11 13">Membrane integrase YidC</fullName>
    </alternativeName>
    <alternativeName>
        <fullName evidence="13">Membrane protein YidC</fullName>
    </alternativeName>
</protein>
<evidence type="ECO:0000256" key="2">
    <source>
        <dbReference type="ARBA" id="ARBA00010527"/>
    </source>
</evidence>
<evidence type="ECO:0000256" key="7">
    <source>
        <dbReference type="ARBA" id="ARBA00022927"/>
    </source>
</evidence>
<dbReference type="InterPro" id="IPR001708">
    <property type="entry name" value="YidC/ALB3/OXA1/COX18"/>
</dbReference>
<dbReference type="GO" id="GO:0051205">
    <property type="term" value="P:protein insertion into membrane"/>
    <property type="evidence" value="ECO:0007669"/>
    <property type="project" value="TreeGrafter"/>
</dbReference>
<evidence type="ECO:0000256" key="4">
    <source>
        <dbReference type="ARBA" id="ARBA00022448"/>
    </source>
</evidence>
<keyword evidence="4 13" id="KW-0813">Transport</keyword>
<dbReference type="AlphaFoldDB" id="A0A1L8CQ83"/>
<dbReference type="CDD" id="cd20070">
    <property type="entry name" value="5TM_YidC_Alb3"/>
    <property type="match status" value="1"/>
</dbReference>
<feature type="transmembrane region" description="Helical" evidence="13">
    <location>
        <begin position="491"/>
        <end position="516"/>
    </location>
</feature>
<dbReference type="InterPro" id="IPR019998">
    <property type="entry name" value="Membr_insert_YidC"/>
</dbReference>
<keyword evidence="10 13" id="KW-0143">Chaperone</keyword>
<gene>
    <name evidence="13" type="primary">yidC</name>
    <name evidence="16" type="ORF">MMIC_P2022</name>
</gene>
<evidence type="ECO:0000256" key="11">
    <source>
        <dbReference type="ARBA" id="ARBA00033245"/>
    </source>
</evidence>
<feature type="domain" description="Membrane insertase YidC/Oxa/ALB C-terminal" evidence="14">
    <location>
        <begin position="352"/>
        <end position="529"/>
    </location>
</feature>
<keyword evidence="6 13" id="KW-0812">Transmembrane</keyword>
<evidence type="ECO:0000259" key="15">
    <source>
        <dbReference type="Pfam" id="PF14849"/>
    </source>
</evidence>
<sequence>MDQRNMILAFALSMVVLLGWGAMFPEQPAKPVAEQAASVATGDLTPPASDISVPTTDVPAVDVATAPVVAETSVAKPVSNTAAAINPKNFNISNDMMTLTINDQGWFTRASLTNYKESLDADAKHVATLNMGDGHSVYANAGVLGRRIDTPFTSIEKSASSILLQATLDDGRLWKRQVSLSDGSYVIDIKDRIIDGSGMKMYRQVVERHPDREASTFYEHSGPTALLNGKLVEPNYDDLDEKGAERMASIGGWTAIMNRYFIAALITNPEQDYPYYFKGDGRSYQAGLIDDGTVEGKDAVFTAKMFVGPKSIPVLEDAGSELERSVDFGWFAPISQPMHSFLGWLYQYLGNYGWCIIVLVICIKILFFYPTQKSYESMASMRKLQPEMTRLKEQYGDDRQAMGQEVMKLYKKHKVNPLGGCLPIIIQIPVFFALYKVLLMSIEMRQAPFIGWIEDMSLQDPYFVLPVLMGISMFIQQRLNPQPPDPVQAKVMQFLPFLFTALFLFFPAGLVLYWVVNNVLSIIQQRLVMKRMNVD</sequence>
<dbReference type="PANTHER" id="PTHR12428:SF65">
    <property type="entry name" value="CYTOCHROME C OXIDASE ASSEMBLY PROTEIN COX18, MITOCHONDRIAL"/>
    <property type="match status" value="1"/>
</dbReference>
<dbReference type="InterPro" id="IPR038221">
    <property type="entry name" value="YidC_periplasmic_sf"/>
</dbReference>
<evidence type="ECO:0000313" key="16">
    <source>
        <dbReference type="EMBL" id="GAV21043.1"/>
    </source>
</evidence>
<keyword evidence="17" id="KW-1185">Reference proteome</keyword>
<dbReference type="GO" id="GO:0015031">
    <property type="term" value="P:protein transport"/>
    <property type="evidence" value="ECO:0007669"/>
    <property type="project" value="UniProtKB-KW"/>
</dbReference>
<evidence type="ECO:0000256" key="3">
    <source>
        <dbReference type="ARBA" id="ARBA00015325"/>
    </source>
</evidence>
<dbReference type="NCBIfam" id="TIGR03593">
    <property type="entry name" value="yidC_nterm"/>
    <property type="match status" value="1"/>
</dbReference>
<comment type="function">
    <text evidence="13">Required for the insertion and/or proper folding and/or complex formation of integral membrane proteins into the membrane. Involved in integration of membrane proteins that insert both dependently and independently of the Sec translocase complex, as well as at least some lipoproteins. Aids folding of multispanning membrane proteins.</text>
</comment>
<dbReference type="HAMAP" id="MF_01810">
    <property type="entry name" value="YidC_type1"/>
    <property type="match status" value="1"/>
</dbReference>
<comment type="caution">
    <text evidence="16">The sequence shown here is derived from an EMBL/GenBank/DDBJ whole genome shotgun (WGS) entry which is preliminary data.</text>
</comment>
<dbReference type="CDD" id="cd19961">
    <property type="entry name" value="EcYidC-like_peri"/>
    <property type="match status" value="1"/>
</dbReference>
<name>A0A1L8CQ83_9PROT</name>
<dbReference type="NCBIfam" id="NF002352">
    <property type="entry name" value="PRK01318.1-3"/>
    <property type="match status" value="1"/>
</dbReference>
<dbReference type="RefSeq" id="WP_072660343.1">
    <property type="nucleotide sequence ID" value="NZ_BDFD01000019.1"/>
</dbReference>
<accession>A0A1L8CQ83</accession>
<dbReference type="PRINTS" id="PR00701">
    <property type="entry name" value="60KDINNERMP"/>
</dbReference>
<evidence type="ECO:0000256" key="1">
    <source>
        <dbReference type="ARBA" id="ARBA00004429"/>
    </source>
</evidence>
<keyword evidence="5 13" id="KW-1003">Cell membrane</keyword>
<dbReference type="Proteomes" id="UP000231632">
    <property type="component" value="Unassembled WGS sequence"/>
</dbReference>
<evidence type="ECO:0000256" key="13">
    <source>
        <dbReference type="HAMAP-Rule" id="MF_01810"/>
    </source>
</evidence>
<dbReference type="GO" id="GO:0032977">
    <property type="term" value="F:membrane insertase activity"/>
    <property type="evidence" value="ECO:0007669"/>
    <property type="project" value="InterPro"/>
</dbReference>
<comment type="similarity">
    <text evidence="2 13">Belongs to the OXA1/ALB3/YidC family. Type 1 subfamily.</text>
</comment>
<evidence type="ECO:0000313" key="17">
    <source>
        <dbReference type="Proteomes" id="UP000231632"/>
    </source>
</evidence>
<feature type="domain" description="Membrane insertase YidC N-terminal" evidence="15">
    <location>
        <begin position="91"/>
        <end position="339"/>
    </location>
</feature>
<dbReference type="Pfam" id="PF02096">
    <property type="entry name" value="60KD_IMP"/>
    <property type="match status" value="1"/>
</dbReference>
<keyword evidence="8 13" id="KW-1133">Transmembrane helix</keyword>
<dbReference type="Gene3D" id="2.70.98.90">
    <property type="match status" value="1"/>
</dbReference>
<dbReference type="EMBL" id="BDFD01000019">
    <property type="protein sequence ID" value="GAV21043.1"/>
    <property type="molecule type" value="Genomic_DNA"/>
</dbReference>
<keyword evidence="9 13" id="KW-0472">Membrane</keyword>
<dbReference type="GO" id="GO:0005886">
    <property type="term" value="C:plasma membrane"/>
    <property type="evidence" value="ECO:0007669"/>
    <property type="project" value="UniProtKB-SubCell"/>
</dbReference>
<dbReference type="Pfam" id="PF14849">
    <property type="entry name" value="YidC_periplas"/>
    <property type="match status" value="1"/>
</dbReference>
<dbReference type="OrthoDB" id="5287735at2"/>
<comment type="caution">
    <text evidence="13">Lacks conserved residue(s) required for the propagation of feature annotation.</text>
</comment>
<dbReference type="NCBIfam" id="TIGR03592">
    <property type="entry name" value="yidC_oxa1_cterm"/>
    <property type="match status" value="1"/>
</dbReference>
<evidence type="ECO:0000256" key="5">
    <source>
        <dbReference type="ARBA" id="ARBA00022475"/>
    </source>
</evidence>
<dbReference type="InterPro" id="IPR047196">
    <property type="entry name" value="YidC_ALB_C"/>
</dbReference>
<keyword evidence="7 13" id="KW-0653">Protein transport</keyword>
<dbReference type="InterPro" id="IPR028055">
    <property type="entry name" value="YidC/Oxa/ALB_C"/>
</dbReference>
<dbReference type="STRING" id="1921010.MMIC_P2022"/>
<dbReference type="PANTHER" id="PTHR12428">
    <property type="entry name" value="OXA1"/>
    <property type="match status" value="1"/>
</dbReference>
<evidence type="ECO:0000256" key="6">
    <source>
        <dbReference type="ARBA" id="ARBA00022692"/>
    </source>
</evidence>
<reference evidence="16 17" key="1">
    <citation type="journal article" date="2017" name="Arch. Microbiol.">
        <title>Mariprofundus micogutta sp. nov., a novel iron-oxidizing zetaproteobacterium isolated from a deep-sea hydrothermal field at the Bayonnaise knoll of the Izu-Ogasawara arc, and a description of Mariprofundales ord. nov. and Zetaproteobacteria classis nov.</title>
        <authorList>
            <person name="Makita H."/>
            <person name="Tanaka E."/>
            <person name="Mitsunobu S."/>
            <person name="Miyazaki M."/>
            <person name="Nunoura T."/>
            <person name="Uematsu K."/>
            <person name="Takaki Y."/>
            <person name="Nishi S."/>
            <person name="Shimamura S."/>
            <person name="Takai K."/>
        </authorList>
    </citation>
    <scope>NUCLEOTIDE SEQUENCE [LARGE SCALE GENOMIC DNA]</scope>
    <source>
        <strain evidence="16 17">ET2</strain>
    </source>
</reference>
<proteinExistence type="inferred from homology"/>
<evidence type="ECO:0000256" key="9">
    <source>
        <dbReference type="ARBA" id="ARBA00023136"/>
    </source>
</evidence>
<dbReference type="PRINTS" id="PR01900">
    <property type="entry name" value="YIDCPROTEIN"/>
</dbReference>
<feature type="transmembrane region" description="Helical" evidence="13">
    <location>
        <begin position="344"/>
        <end position="369"/>
    </location>
</feature>
<feature type="transmembrane region" description="Helical" evidence="13">
    <location>
        <begin position="417"/>
        <end position="442"/>
    </location>
</feature>